<keyword evidence="3" id="KW-0677">Repeat</keyword>
<dbReference type="SUPFAM" id="SSF48239">
    <property type="entry name" value="Terpenoid cyclases/Protein prenyltransferases"/>
    <property type="match status" value="2"/>
</dbReference>
<dbReference type="SFLD" id="SFLDG01016">
    <property type="entry name" value="Prenyltransferase_Like_2"/>
    <property type="match status" value="1"/>
</dbReference>
<sequence length="733" mass="79399">MSLTSDQSSAAPTAAAQSPKIPNPSVARPSVDAGSFETAGAVRTDSLSIDSVPTGTVSTGTPVDPVVGAMRRGRDHLLSLQAEEGWWKGELETNVTMDAEDLMLRQFLGILTPSTATETGRWIRSQQLSDGGWATFYGGPSDLSTTIEAYVALRLAGDDPDAPHMRSAAEWVRSAGGIAASRVFTRIWLALFGEWSWDDVPVLPAEMTFLPPWFPLNIYDFACWARQTVVALTIVGSLRPVRSFGFTLDELRVPAPKAARAPLRSWAGAFERLDSVLHRYEKRPFQPLRRLALRRAAEWVIARQEADGCWGGIQPPMVYSIMALHLMGYPLNHPVISMAFRALDRFTIREETPEGTVRRIEACQSPVWDTALAVVALADAGLGGDHPAMVRAGRWLADEEVRVAGDWAVRRPTLAPGGWAFEFDNDFYPDVDDTAEVVIAIRRLLGDGHGPVDHSDGSGPGSAAATAASAAAEAAVAAAGTIAAADPELAARLRAAAERGVDWSVGMRSSNGAWAAFDADNVRTLVTKIPFCDFGEVVDPPSADVTAHMVEMLALLGRSDHPITQRGVRWLLDNQEAGGSWFGRWGVNHVYGTGAVVPALISAGVSAEHPAIVSSMHWLVEHQTPEGGWGEDLRSYRDDEWIGRGEPTASQTAWALLALLAAEPASGTAEWEAVERGVRWLCDTQRPDGTWDEPQFTGTGFPWDFSINYHLYRLVFPVTALGRYVTLTGRSTS</sequence>
<dbReference type="InterPro" id="IPR032696">
    <property type="entry name" value="SQ_cyclase_C"/>
</dbReference>
<evidence type="ECO:0000313" key="8">
    <source>
        <dbReference type="Proteomes" id="UP000179769"/>
    </source>
</evidence>
<dbReference type="CDD" id="cd02892">
    <property type="entry name" value="SQCY_1"/>
    <property type="match status" value="1"/>
</dbReference>
<feature type="compositionally biased region" description="Low complexity" evidence="4">
    <location>
        <begin position="1"/>
        <end position="19"/>
    </location>
</feature>
<name>A0A1S1R6N2_9ACTN</name>
<comment type="caution">
    <text evidence="7">The sequence shown here is derived from an EMBL/GenBank/DDBJ whole genome shotgun (WGS) entry which is preliminary data.</text>
</comment>
<dbReference type="EMBL" id="MAXA01000058">
    <property type="protein sequence ID" value="OHV40942.1"/>
    <property type="molecule type" value="Genomic_DNA"/>
</dbReference>
<feature type="domain" description="Squalene cyclase C-terminal" evidence="5">
    <location>
        <begin position="365"/>
        <end position="444"/>
    </location>
</feature>
<dbReference type="GO" id="GO:0016104">
    <property type="term" value="P:triterpenoid biosynthetic process"/>
    <property type="evidence" value="ECO:0007669"/>
    <property type="project" value="InterPro"/>
</dbReference>
<dbReference type="OrthoDB" id="9758578at2"/>
<keyword evidence="8" id="KW-1185">Reference proteome</keyword>
<dbReference type="Proteomes" id="UP000179769">
    <property type="component" value="Unassembled WGS sequence"/>
</dbReference>
<comment type="similarity">
    <text evidence="2">Belongs to the terpene cyclase/mutase family.</text>
</comment>
<feature type="domain" description="Squalene cyclase C-terminal" evidence="5">
    <location>
        <begin position="488"/>
        <end position="725"/>
    </location>
</feature>
<dbReference type="PANTHER" id="PTHR11764">
    <property type="entry name" value="TERPENE CYCLASE/MUTASE FAMILY MEMBER"/>
    <property type="match status" value="1"/>
</dbReference>
<dbReference type="NCBIfam" id="TIGR01787">
    <property type="entry name" value="squalene_cyclas"/>
    <property type="match status" value="1"/>
</dbReference>
<evidence type="ECO:0000256" key="1">
    <source>
        <dbReference type="ARBA" id="ARBA00004999"/>
    </source>
</evidence>
<feature type="region of interest" description="Disordered" evidence="4">
    <location>
        <begin position="1"/>
        <end position="33"/>
    </location>
</feature>
<accession>A0A1S1R6N2</accession>
<dbReference type="UniPathway" id="UPA00337"/>
<dbReference type="GO" id="GO:0005811">
    <property type="term" value="C:lipid droplet"/>
    <property type="evidence" value="ECO:0007669"/>
    <property type="project" value="InterPro"/>
</dbReference>
<dbReference type="InterPro" id="IPR032697">
    <property type="entry name" value="SQ_cyclase_N"/>
</dbReference>
<evidence type="ECO:0000259" key="5">
    <source>
        <dbReference type="Pfam" id="PF13243"/>
    </source>
</evidence>
<proteinExistence type="inferred from homology"/>
<organism evidence="7 8">
    <name type="scientific">Parafrankia soli</name>
    <dbReference type="NCBI Taxonomy" id="2599596"/>
    <lineage>
        <taxon>Bacteria</taxon>
        <taxon>Bacillati</taxon>
        <taxon>Actinomycetota</taxon>
        <taxon>Actinomycetes</taxon>
        <taxon>Frankiales</taxon>
        <taxon>Frankiaceae</taxon>
        <taxon>Parafrankia</taxon>
    </lineage>
</organism>
<evidence type="ECO:0000256" key="2">
    <source>
        <dbReference type="ARBA" id="ARBA00009755"/>
    </source>
</evidence>
<evidence type="ECO:0000313" key="7">
    <source>
        <dbReference type="EMBL" id="OHV40942.1"/>
    </source>
</evidence>
<dbReference type="Pfam" id="PF13249">
    <property type="entry name" value="SQHop_cyclase_N"/>
    <property type="match status" value="1"/>
</dbReference>
<dbReference type="Pfam" id="PF13243">
    <property type="entry name" value="SQHop_cyclase_C"/>
    <property type="match status" value="2"/>
</dbReference>
<evidence type="ECO:0000259" key="6">
    <source>
        <dbReference type="Pfam" id="PF13249"/>
    </source>
</evidence>
<dbReference type="InterPro" id="IPR008930">
    <property type="entry name" value="Terpenoid_cyclase/PrenylTrfase"/>
</dbReference>
<evidence type="ECO:0000256" key="3">
    <source>
        <dbReference type="ARBA" id="ARBA00022737"/>
    </source>
</evidence>
<protein>
    <submittedName>
        <fullName evidence="7">Squalene--hopene cyclase</fullName>
    </submittedName>
</protein>
<gene>
    <name evidence="7" type="ORF">BBK14_11905</name>
</gene>
<dbReference type="RefSeq" id="WP_071060384.1">
    <property type="nucleotide sequence ID" value="NZ_MAXA01000058.1"/>
</dbReference>
<dbReference type="Gene3D" id="1.50.10.20">
    <property type="match status" value="2"/>
</dbReference>
<reference evidence="8" key="1">
    <citation type="submission" date="2016-07" db="EMBL/GenBank/DDBJ databases">
        <title>Frankia sp. NRRL B-16219 Genome sequencing.</title>
        <authorList>
            <person name="Ghodhbane-Gtari F."/>
            <person name="Swanson E."/>
            <person name="Gueddou A."/>
            <person name="Louati M."/>
            <person name="Nouioui I."/>
            <person name="Hezbri K."/>
            <person name="Abebe-Akele F."/>
            <person name="Simpson S."/>
            <person name="Morris K."/>
            <person name="Thomas K."/>
            <person name="Gtari M."/>
            <person name="Tisa L.S."/>
        </authorList>
    </citation>
    <scope>NUCLEOTIDE SEQUENCE [LARGE SCALE GENOMIC DNA]</scope>
    <source>
        <strain evidence="8">NRRL B-16219</strain>
    </source>
</reference>
<comment type="pathway">
    <text evidence="1">Secondary metabolite biosynthesis; hopanoid biosynthesis.</text>
</comment>
<dbReference type="PANTHER" id="PTHR11764:SF20">
    <property type="entry name" value="LANOSTEROL SYNTHASE"/>
    <property type="match status" value="1"/>
</dbReference>
<evidence type="ECO:0000256" key="4">
    <source>
        <dbReference type="SAM" id="MobiDB-lite"/>
    </source>
</evidence>
<dbReference type="AlphaFoldDB" id="A0A1S1R6N2"/>
<dbReference type="GO" id="GO:0016866">
    <property type="term" value="F:intramolecular transferase activity"/>
    <property type="evidence" value="ECO:0007669"/>
    <property type="project" value="InterPro"/>
</dbReference>
<dbReference type="InterPro" id="IPR018333">
    <property type="entry name" value="Squalene_cyclase"/>
</dbReference>
<feature type="domain" description="Squalene cyclase N-terminal" evidence="6">
    <location>
        <begin position="72"/>
        <end position="351"/>
    </location>
</feature>